<accession>C7BQU8</accession>
<reference evidence="2" key="3">
    <citation type="submission" date="2008-09" db="EMBL/GenBank/DDBJ databases">
        <authorList>
            <person name="Thomson N.R."/>
        </authorList>
    </citation>
    <scope>NUCLEOTIDE SEQUENCE</scope>
    <source>
        <strain evidence="2">ATCC 43949</strain>
    </source>
</reference>
<protein>
    <submittedName>
        <fullName evidence="2">Uncharacterized protein</fullName>
    </submittedName>
</protein>
<sequence>MAVNIEALINILGKSYQEIFIEKQSFNYYLGGKMY</sequence>
<gene>
    <name evidence="1" type="ordered locus">PAU_01222</name>
    <name evidence="2" type="ORF">PA-RVA2-4262</name>
</gene>
<accession>B6VKC0</accession>
<reference evidence="1" key="2">
    <citation type="submission" date="2008-05" db="EMBL/GenBank/DDBJ databases">
        <authorList>
            <person name="Crossman L.C."/>
        </authorList>
    </citation>
    <scope>NUCLEOTIDE SEQUENCE</scope>
    <source>
        <strain evidence="1">ATCC43949</strain>
    </source>
</reference>
<dbReference type="KEGG" id="pay:PAU_01222"/>
<reference evidence="2" key="1">
    <citation type="journal article" date="2008" name="Proc. Natl. Acad. Sci. U.S.A.">
        <title>Rapid virulence annotation (RVA): identification of virulence factors using a bacterial genome library and multiple invertebrate hosts.</title>
        <authorList>
            <person name="Waterfield N.R."/>
            <person name="Sanchez-Contreras M."/>
            <person name="Eleftherianos I."/>
            <person name="Dowling A."/>
            <person name="Wilkinson P."/>
            <person name="Parkhill J."/>
            <person name="Thomson N."/>
            <person name="Reynolds S.E."/>
            <person name="Bode H.B."/>
            <person name="Dorus S."/>
            <person name="Ffrench-Constant R.H."/>
        </authorList>
    </citation>
    <scope>NUCLEOTIDE SEQUENCE</scope>
    <source>
        <strain evidence="2">ATCC 43949</strain>
    </source>
</reference>
<evidence type="ECO:0000313" key="1">
    <source>
        <dbReference type="EMBL" id="CAQ83314.1"/>
    </source>
</evidence>
<proteinExistence type="predicted"/>
<name>B6VKC0_PHOAA</name>
<dbReference type="EMBL" id="FM211044">
    <property type="protein sequence ID" value="CAR66600.1"/>
    <property type="molecule type" value="Genomic_DNA"/>
</dbReference>
<reference evidence="1 3" key="4">
    <citation type="journal article" date="2009" name="BMC Genomics">
        <title>Comparative genomics of the emerging human pathogen Photorhabdus asymbiotica with the insect pathogen Photorhabdus luminescens.</title>
        <authorList>
            <person name="Wilkinson P."/>
            <person name="Waterfield N.R."/>
            <person name="Crossman L."/>
            <person name="Corton C."/>
            <person name="Sanchez-Contreras M."/>
            <person name="Vlisidou I."/>
            <person name="Barron A."/>
            <person name="Bignell A."/>
            <person name="Clark L."/>
            <person name="Ormond D."/>
            <person name="Mayho M."/>
            <person name="Bason N."/>
            <person name="Smith F."/>
            <person name="Simmonds M."/>
            <person name="Churcher C."/>
            <person name="Harris D."/>
            <person name="Thompson N.R."/>
            <person name="Quail M."/>
            <person name="Parkhill J."/>
            <person name="ffrench-Constant R.H."/>
        </authorList>
    </citation>
    <scope>NUCLEOTIDE SEQUENCE [LARGE SCALE GENOMIC DNA]</scope>
    <source>
        <strain evidence="3">ATCC 43949 / 3105-77</strain>
        <strain evidence="1">ATCC43949</strain>
    </source>
</reference>
<evidence type="ECO:0000313" key="3">
    <source>
        <dbReference type="Proteomes" id="UP000002747"/>
    </source>
</evidence>
<evidence type="ECO:0000313" key="2">
    <source>
        <dbReference type="EMBL" id="CAR66600.1"/>
    </source>
</evidence>
<dbReference type="EMBL" id="FM162591">
    <property type="protein sequence ID" value="CAQ83314.1"/>
    <property type="molecule type" value="Genomic_DNA"/>
</dbReference>
<organism evidence="2">
    <name type="scientific">Photorhabdus asymbiotica subsp. asymbiotica (strain ATCC 43949 / 3105-77)</name>
    <name type="common">Xenorhabdus luminescens (strain 2)</name>
    <dbReference type="NCBI Taxonomy" id="553480"/>
    <lineage>
        <taxon>Bacteria</taxon>
        <taxon>Pseudomonadati</taxon>
        <taxon>Pseudomonadota</taxon>
        <taxon>Gammaproteobacteria</taxon>
        <taxon>Enterobacterales</taxon>
        <taxon>Morganellaceae</taxon>
        <taxon>Photorhabdus</taxon>
    </lineage>
</organism>
<dbReference type="Proteomes" id="UP000002747">
    <property type="component" value="Chromosome"/>
</dbReference>
<dbReference type="AlphaFoldDB" id="B6VKC0"/>